<organism evidence="1 2">
    <name type="scientific">Rhipicephalus microplus</name>
    <name type="common">Cattle tick</name>
    <name type="synonym">Boophilus microplus</name>
    <dbReference type="NCBI Taxonomy" id="6941"/>
    <lineage>
        <taxon>Eukaryota</taxon>
        <taxon>Metazoa</taxon>
        <taxon>Ecdysozoa</taxon>
        <taxon>Arthropoda</taxon>
        <taxon>Chelicerata</taxon>
        <taxon>Arachnida</taxon>
        <taxon>Acari</taxon>
        <taxon>Parasitiformes</taxon>
        <taxon>Ixodida</taxon>
        <taxon>Ixodoidea</taxon>
        <taxon>Ixodidae</taxon>
        <taxon>Rhipicephalinae</taxon>
        <taxon>Rhipicephalus</taxon>
        <taxon>Boophilus</taxon>
    </lineage>
</organism>
<accession>A0A9J6E5W5</accession>
<sequence length="248" mass="27313">MRDNVIQHASASLHKVSQEEVAGKLNRLRLVLPEQIVVSDIPVPAVTGTFPNNFLATRSYVFEVRKAKVSRNIPSVDDLFLPNMVRNGDVTYIPTNLYAILQQPVERTVALDVSLLGVDMAYQLWSFLLEQPWPPETSCSIEAYKSCFNGSGIADSLKTAATALGVVSAVDAMMAVDWNVLRSVNGTEASVGRLVYLMWAYDRCDPLPIMGPSVDVNMVLRNSPAFRTTFSCPHQTPMAQRKCCLGTC</sequence>
<name>A0A9J6E5W5_RHIMP</name>
<proteinExistence type="predicted"/>
<reference evidence="1" key="2">
    <citation type="submission" date="2021-09" db="EMBL/GenBank/DDBJ databases">
        <authorList>
            <person name="Jia N."/>
            <person name="Wang J."/>
            <person name="Shi W."/>
            <person name="Du L."/>
            <person name="Sun Y."/>
            <person name="Zhan W."/>
            <person name="Jiang J."/>
            <person name="Wang Q."/>
            <person name="Zhang B."/>
            <person name="Ji P."/>
            <person name="Sakyi L.B."/>
            <person name="Cui X."/>
            <person name="Yuan T."/>
            <person name="Jiang B."/>
            <person name="Yang W."/>
            <person name="Lam T.T.-Y."/>
            <person name="Chang Q."/>
            <person name="Ding S."/>
            <person name="Wang X."/>
            <person name="Zhu J."/>
            <person name="Ruan X."/>
            <person name="Zhao L."/>
            <person name="Wei J."/>
            <person name="Que T."/>
            <person name="Du C."/>
            <person name="Cheng J."/>
            <person name="Dai P."/>
            <person name="Han X."/>
            <person name="Huang E."/>
            <person name="Gao Y."/>
            <person name="Liu J."/>
            <person name="Shao H."/>
            <person name="Ye R."/>
            <person name="Li L."/>
            <person name="Wei W."/>
            <person name="Wang X."/>
            <person name="Wang C."/>
            <person name="Huo Q."/>
            <person name="Li W."/>
            <person name="Guo W."/>
            <person name="Chen H."/>
            <person name="Chen S."/>
            <person name="Zhou L."/>
            <person name="Zhou L."/>
            <person name="Ni X."/>
            <person name="Tian J."/>
            <person name="Zhou Y."/>
            <person name="Sheng Y."/>
            <person name="Liu T."/>
            <person name="Pan Y."/>
            <person name="Xia L."/>
            <person name="Li J."/>
            <person name="Zhao F."/>
            <person name="Cao W."/>
        </authorList>
    </citation>
    <scope>NUCLEOTIDE SEQUENCE</scope>
    <source>
        <strain evidence="1">Rmic-2018</strain>
        <tissue evidence="1">Larvae</tissue>
    </source>
</reference>
<gene>
    <name evidence="1" type="ORF">HPB51_002708</name>
</gene>
<dbReference type="EMBL" id="JABSTU010000005">
    <property type="protein sequence ID" value="KAH8029686.1"/>
    <property type="molecule type" value="Genomic_DNA"/>
</dbReference>
<keyword evidence="2" id="KW-1185">Reference proteome</keyword>
<protein>
    <submittedName>
        <fullName evidence="1">Uncharacterized protein</fullName>
    </submittedName>
</protein>
<comment type="caution">
    <text evidence="1">The sequence shown here is derived from an EMBL/GenBank/DDBJ whole genome shotgun (WGS) entry which is preliminary data.</text>
</comment>
<reference evidence="1" key="1">
    <citation type="journal article" date="2020" name="Cell">
        <title>Large-Scale Comparative Analyses of Tick Genomes Elucidate Their Genetic Diversity and Vector Capacities.</title>
        <authorList>
            <consortium name="Tick Genome and Microbiome Consortium (TIGMIC)"/>
            <person name="Jia N."/>
            <person name="Wang J."/>
            <person name="Shi W."/>
            <person name="Du L."/>
            <person name="Sun Y."/>
            <person name="Zhan W."/>
            <person name="Jiang J.F."/>
            <person name="Wang Q."/>
            <person name="Zhang B."/>
            <person name="Ji P."/>
            <person name="Bell-Sakyi L."/>
            <person name="Cui X.M."/>
            <person name="Yuan T.T."/>
            <person name="Jiang B.G."/>
            <person name="Yang W.F."/>
            <person name="Lam T.T."/>
            <person name="Chang Q.C."/>
            <person name="Ding S.J."/>
            <person name="Wang X.J."/>
            <person name="Zhu J.G."/>
            <person name="Ruan X.D."/>
            <person name="Zhao L."/>
            <person name="Wei J.T."/>
            <person name="Ye R.Z."/>
            <person name="Que T.C."/>
            <person name="Du C.H."/>
            <person name="Zhou Y.H."/>
            <person name="Cheng J.X."/>
            <person name="Dai P.F."/>
            <person name="Guo W.B."/>
            <person name="Han X.H."/>
            <person name="Huang E.J."/>
            <person name="Li L.F."/>
            <person name="Wei W."/>
            <person name="Gao Y.C."/>
            <person name="Liu J.Z."/>
            <person name="Shao H.Z."/>
            <person name="Wang X."/>
            <person name="Wang C.C."/>
            <person name="Yang T.C."/>
            <person name="Huo Q.B."/>
            <person name="Li W."/>
            <person name="Chen H.Y."/>
            <person name="Chen S.E."/>
            <person name="Zhou L.G."/>
            <person name="Ni X.B."/>
            <person name="Tian J.H."/>
            <person name="Sheng Y."/>
            <person name="Liu T."/>
            <person name="Pan Y.S."/>
            <person name="Xia L.Y."/>
            <person name="Li J."/>
            <person name="Zhao F."/>
            <person name="Cao W.C."/>
        </authorList>
    </citation>
    <scope>NUCLEOTIDE SEQUENCE</scope>
    <source>
        <strain evidence="1">Rmic-2018</strain>
    </source>
</reference>
<dbReference type="AlphaFoldDB" id="A0A9J6E5W5"/>
<dbReference type="SUPFAM" id="SSF55486">
    <property type="entry name" value="Metalloproteases ('zincins'), catalytic domain"/>
    <property type="match status" value="1"/>
</dbReference>
<evidence type="ECO:0000313" key="2">
    <source>
        <dbReference type="Proteomes" id="UP000821866"/>
    </source>
</evidence>
<dbReference type="Proteomes" id="UP000821866">
    <property type="component" value="Chromosome 3"/>
</dbReference>
<evidence type="ECO:0000313" key="1">
    <source>
        <dbReference type="EMBL" id="KAH8029686.1"/>
    </source>
</evidence>